<accession>A0A175A0Z6</accession>
<dbReference type="EMBL" id="CZBY01000017">
    <property type="protein sequence ID" value="CUQ89711.1"/>
    <property type="molecule type" value="Genomic_DNA"/>
</dbReference>
<protein>
    <submittedName>
        <fullName evidence="1">Uncharacterized protein</fullName>
    </submittedName>
</protein>
<dbReference type="AlphaFoldDB" id="A0A175A0Z6"/>
<reference evidence="1 2" key="1">
    <citation type="submission" date="2015-09" db="EMBL/GenBank/DDBJ databases">
        <authorList>
            <consortium name="Pathogen Informatics"/>
        </authorList>
    </citation>
    <scope>NUCLEOTIDE SEQUENCE [LARGE SCALE GENOMIC DNA]</scope>
    <source>
        <strain evidence="1 2">2789STDY5834928</strain>
    </source>
</reference>
<gene>
    <name evidence="1" type="ORF">ERS852540_01986</name>
</gene>
<proteinExistence type="predicted"/>
<organism evidence="1 2">
    <name type="scientific">[Eubacterium] siraeum</name>
    <dbReference type="NCBI Taxonomy" id="39492"/>
    <lineage>
        <taxon>Bacteria</taxon>
        <taxon>Bacillati</taxon>
        <taxon>Bacillota</taxon>
        <taxon>Clostridia</taxon>
        <taxon>Eubacteriales</taxon>
        <taxon>Oscillospiraceae</taxon>
        <taxon>Oscillospiraceae incertae sedis</taxon>
    </lineage>
</organism>
<evidence type="ECO:0000313" key="1">
    <source>
        <dbReference type="EMBL" id="CUQ89711.1"/>
    </source>
</evidence>
<dbReference type="Proteomes" id="UP000095662">
    <property type="component" value="Unassembled WGS sequence"/>
</dbReference>
<evidence type="ECO:0000313" key="2">
    <source>
        <dbReference type="Proteomes" id="UP000095662"/>
    </source>
</evidence>
<dbReference type="OrthoDB" id="9799092at2"/>
<name>A0A175A0Z6_9FIRM</name>
<dbReference type="STRING" id="39492.ERS852540_01986"/>
<sequence>MTELSIKDYIRNGLFFEAQSVALDFVSFLEEKGVDFYKDNCDCWKDKIYYQCKFNNCCVCFISIKDPDEPQDLWTVWSDDIKSEWLDKCDVDDEVKKLAWRYVDNCGHCGSCKGGRRKVIFGREFEAVCGCTFRVDNPTIEDLPFLKEIIRLCIINFEKETKQ</sequence>